<dbReference type="PANTHER" id="PTHR43439">
    <property type="entry name" value="PHENYLACETATE-COENZYME A LIGASE"/>
    <property type="match status" value="1"/>
</dbReference>
<comment type="subunit">
    <text evidence="1">Monomer.</text>
</comment>
<dbReference type="UniPathway" id="UPA00930"/>
<comment type="catalytic activity">
    <reaction evidence="11">
        <text>2-phenylacetate + ATP + CoA = phenylacetyl-CoA + AMP + diphosphate</text>
        <dbReference type="Rhea" id="RHEA:20956"/>
        <dbReference type="ChEBI" id="CHEBI:18401"/>
        <dbReference type="ChEBI" id="CHEBI:30616"/>
        <dbReference type="ChEBI" id="CHEBI:33019"/>
        <dbReference type="ChEBI" id="CHEBI:57287"/>
        <dbReference type="ChEBI" id="CHEBI:57390"/>
        <dbReference type="ChEBI" id="CHEBI:456215"/>
        <dbReference type="EC" id="6.2.1.30"/>
    </reaction>
</comment>
<dbReference type="GO" id="GO:0000166">
    <property type="term" value="F:nucleotide binding"/>
    <property type="evidence" value="ECO:0007669"/>
    <property type="project" value="UniProtKB-KW"/>
</dbReference>
<comment type="similarity">
    <text evidence="7 11">Belongs to the phenylacetyl-CoA ligase family.</text>
</comment>
<dbReference type="PIRSF" id="PIRSF006444">
    <property type="entry name" value="PaaK"/>
    <property type="match status" value="1"/>
</dbReference>
<dbReference type="PANTHER" id="PTHR43439:SF2">
    <property type="entry name" value="ENZYME, PUTATIVE (JCVI)-RELATED"/>
    <property type="match status" value="1"/>
</dbReference>
<proteinExistence type="inferred from homology"/>
<evidence type="ECO:0000256" key="5">
    <source>
        <dbReference type="ARBA" id="ARBA00022741"/>
    </source>
</evidence>
<dbReference type="Gene3D" id="3.40.50.12780">
    <property type="entry name" value="N-terminal domain of ligase-like"/>
    <property type="match status" value="1"/>
</dbReference>
<comment type="function">
    <text evidence="11">Catalyzes the activation of phenylacetic acid (PA) to phenylacetyl-CoA (PA-CoA).</text>
</comment>
<keyword evidence="5 11" id="KW-0547">Nucleotide-binding</keyword>
<keyword evidence="3" id="KW-0597">Phosphoprotein</keyword>
<evidence type="ECO:0000313" key="15">
    <source>
        <dbReference type="Proteomes" id="UP000272238"/>
    </source>
</evidence>
<keyword evidence="2" id="KW-0596">Phosphopantetheine</keyword>
<dbReference type="Proteomes" id="UP000272238">
    <property type="component" value="Unassembled WGS sequence"/>
</dbReference>
<evidence type="ECO:0000313" key="14">
    <source>
        <dbReference type="EMBL" id="RKQ17032.1"/>
    </source>
</evidence>
<dbReference type="Pfam" id="PF14535">
    <property type="entry name" value="AMP-binding_C_2"/>
    <property type="match status" value="1"/>
</dbReference>
<dbReference type="GO" id="GO:0047475">
    <property type="term" value="F:phenylacetate-CoA ligase activity"/>
    <property type="evidence" value="ECO:0007669"/>
    <property type="project" value="UniProtKB-EC"/>
</dbReference>
<evidence type="ECO:0000256" key="9">
    <source>
        <dbReference type="ARBA" id="ARBA00068695"/>
    </source>
</evidence>
<evidence type="ECO:0000256" key="1">
    <source>
        <dbReference type="ARBA" id="ARBA00011245"/>
    </source>
</evidence>
<evidence type="ECO:0000256" key="7">
    <source>
        <dbReference type="ARBA" id="ARBA00061566"/>
    </source>
</evidence>
<feature type="domain" description="AMP-dependent synthetase/ligase" evidence="12">
    <location>
        <begin position="78"/>
        <end position="284"/>
    </location>
</feature>
<dbReference type="InterPro" id="IPR000873">
    <property type="entry name" value="AMP-dep_synth/lig_dom"/>
</dbReference>
<dbReference type="EMBL" id="RBZN01000016">
    <property type="protein sequence ID" value="RKQ17032.1"/>
    <property type="molecule type" value="Genomic_DNA"/>
</dbReference>
<name>A0A494Z3Z6_9BACL</name>
<sequence>MYSPEIETLSREKMQELQLSRLKGTVERVYNNVPFYKEKLDELGIKPSDIKTIEDVRKLPFTVKKDLRDQYPFGLFAVPQKDIVRIHGSSGTSGKPTVVGYTKNDIENWSDLIARAVVTAGGSPEDIFHNAYGYGLFTGGIGFHHGVEKLGAAVVPISGGNTDRQVTLINDFKPRGIGGTPSYILNIAEKLEELGIAPEDNGLEYGIFGAEPWSEEMRKNIEKKLGIKAMDVYGLSEVMGPGVGIECYEAQDGLHLAEDHFIFEVINPDTLQPVADGEDGELVITCITKEALPLLRYRTGDITSITREKCKCGRTTARMARVKGRTDDMIIIRGVNVFPSEIERELLKVNEFAPYYQIHLWKKGNMDALEVRVELTPSIYQSIEGNLESDAVKKLKKQVQHDLKNACLVSVEVTIQQPLSVPRSEGKAVRVVDHRKELVEEAVR</sequence>
<dbReference type="InterPro" id="IPR042099">
    <property type="entry name" value="ANL_N_sf"/>
</dbReference>
<evidence type="ECO:0000256" key="6">
    <source>
        <dbReference type="ARBA" id="ARBA00060591"/>
    </source>
</evidence>
<evidence type="ECO:0000259" key="12">
    <source>
        <dbReference type="Pfam" id="PF00501"/>
    </source>
</evidence>
<evidence type="ECO:0000256" key="4">
    <source>
        <dbReference type="ARBA" id="ARBA00022598"/>
    </source>
</evidence>
<reference evidence="14 15" key="1">
    <citation type="journal article" date="2016" name="Antonie Van Leeuwenhoek">
        <title>Lysinibacillus endophyticus sp. nov., an indole-3-acetic acid producing endophytic bacterium isolated from corn root (Zea mays cv. Xinken-5).</title>
        <authorList>
            <person name="Yu J."/>
            <person name="Guan X."/>
            <person name="Liu C."/>
            <person name="Xiang W."/>
            <person name="Yu Z."/>
            <person name="Liu X."/>
            <person name="Wang G."/>
        </authorList>
    </citation>
    <scope>NUCLEOTIDE SEQUENCE [LARGE SCALE GENOMIC DNA]</scope>
    <source>
        <strain evidence="14 15">DSM 100506</strain>
    </source>
</reference>
<dbReference type="OrthoDB" id="580775at2"/>
<evidence type="ECO:0000259" key="13">
    <source>
        <dbReference type="Pfam" id="PF14535"/>
    </source>
</evidence>
<dbReference type="RefSeq" id="WP_121214332.1">
    <property type="nucleotide sequence ID" value="NZ_RBZN01000016.1"/>
</dbReference>
<dbReference type="FunFam" id="3.40.50.12780:FF:000016">
    <property type="entry name" value="Phenylacetate-coenzyme A ligase"/>
    <property type="match status" value="1"/>
</dbReference>
<evidence type="ECO:0000256" key="8">
    <source>
        <dbReference type="ARBA" id="ARBA00066629"/>
    </source>
</evidence>
<dbReference type="InterPro" id="IPR028154">
    <property type="entry name" value="AMP-dep_Lig_C"/>
</dbReference>
<dbReference type="Pfam" id="PF00501">
    <property type="entry name" value="AMP-binding"/>
    <property type="match status" value="1"/>
</dbReference>
<dbReference type="InterPro" id="IPR011880">
    <property type="entry name" value="PA_CoA_ligase"/>
</dbReference>
<gene>
    <name evidence="14" type="ORF">D8M03_08460</name>
</gene>
<keyword evidence="15" id="KW-1185">Reference proteome</keyword>
<dbReference type="CDD" id="cd05913">
    <property type="entry name" value="PaaK"/>
    <property type="match status" value="1"/>
</dbReference>
<evidence type="ECO:0000256" key="11">
    <source>
        <dbReference type="PIRNR" id="PIRNR006444"/>
    </source>
</evidence>
<dbReference type="GO" id="GO:0010124">
    <property type="term" value="P:phenylacetate catabolic process"/>
    <property type="evidence" value="ECO:0007669"/>
    <property type="project" value="UniProtKB-UniRule"/>
</dbReference>
<evidence type="ECO:0000256" key="3">
    <source>
        <dbReference type="ARBA" id="ARBA00022553"/>
    </source>
</evidence>
<feature type="domain" description="AMP-dependent ligase C-terminal" evidence="13">
    <location>
        <begin position="334"/>
        <end position="435"/>
    </location>
</feature>
<dbReference type="EC" id="6.2.1.30" evidence="8 11"/>
<organism evidence="14 15">
    <name type="scientific">Ureibacillus endophyticus</name>
    <dbReference type="NCBI Taxonomy" id="1978490"/>
    <lineage>
        <taxon>Bacteria</taxon>
        <taxon>Bacillati</taxon>
        <taxon>Bacillota</taxon>
        <taxon>Bacilli</taxon>
        <taxon>Bacillales</taxon>
        <taxon>Caryophanaceae</taxon>
        <taxon>Ureibacillus</taxon>
    </lineage>
</organism>
<evidence type="ECO:0000256" key="2">
    <source>
        <dbReference type="ARBA" id="ARBA00022450"/>
    </source>
</evidence>
<comment type="pathway">
    <text evidence="6 11">Aromatic compound metabolism; phenylacetate degradation.</text>
</comment>
<comment type="caution">
    <text evidence="14">The sequence shown here is derived from an EMBL/GenBank/DDBJ whole genome shotgun (WGS) entry which is preliminary data.</text>
</comment>
<protein>
    <recommendedName>
        <fullName evidence="9 11">Phenylacetate-coenzyme A ligase</fullName>
        <ecNumber evidence="8 11">6.2.1.30</ecNumber>
    </recommendedName>
    <alternativeName>
        <fullName evidence="10 11">Phenylacetyl-CoA ligase</fullName>
    </alternativeName>
</protein>
<dbReference type="Gene3D" id="3.30.300.30">
    <property type="match status" value="1"/>
</dbReference>
<dbReference type="SUPFAM" id="SSF56801">
    <property type="entry name" value="Acetyl-CoA synthetase-like"/>
    <property type="match status" value="1"/>
</dbReference>
<accession>A0A494Z3Z6</accession>
<dbReference type="AlphaFoldDB" id="A0A494Z3Z6"/>
<keyword evidence="4 11" id="KW-0436">Ligase</keyword>
<evidence type="ECO:0000256" key="10">
    <source>
        <dbReference type="ARBA" id="ARBA00075111"/>
    </source>
</evidence>
<dbReference type="InterPro" id="IPR051414">
    <property type="entry name" value="Adenylate-forming_Reductase"/>
</dbReference>
<dbReference type="InterPro" id="IPR045851">
    <property type="entry name" value="AMP-bd_C_sf"/>
</dbReference>